<reference evidence="1" key="1">
    <citation type="submission" date="2021-06" db="EMBL/GenBank/DDBJ databases">
        <title>Parelaphostrongylus tenuis whole genome reference sequence.</title>
        <authorList>
            <person name="Garwood T.J."/>
            <person name="Larsen P.A."/>
            <person name="Fountain-Jones N.M."/>
            <person name="Garbe J.R."/>
            <person name="Macchietto M.G."/>
            <person name="Kania S.A."/>
            <person name="Gerhold R.W."/>
            <person name="Richards J.E."/>
            <person name="Wolf T.M."/>
        </authorList>
    </citation>
    <scope>NUCLEOTIDE SEQUENCE</scope>
    <source>
        <strain evidence="1">MNPRO001-30</strain>
        <tissue evidence="1">Meninges</tissue>
    </source>
</reference>
<keyword evidence="2" id="KW-1185">Reference proteome</keyword>
<gene>
    <name evidence="1" type="ORF">KIN20_007193</name>
</gene>
<organism evidence="1 2">
    <name type="scientific">Parelaphostrongylus tenuis</name>
    <name type="common">Meningeal worm</name>
    <dbReference type="NCBI Taxonomy" id="148309"/>
    <lineage>
        <taxon>Eukaryota</taxon>
        <taxon>Metazoa</taxon>
        <taxon>Ecdysozoa</taxon>
        <taxon>Nematoda</taxon>
        <taxon>Chromadorea</taxon>
        <taxon>Rhabditida</taxon>
        <taxon>Rhabditina</taxon>
        <taxon>Rhabditomorpha</taxon>
        <taxon>Strongyloidea</taxon>
        <taxon>Metastrongylidae</taxon>
        <taxon>Parelaphostrongylus</taxon>
    </lineage>
</organism>
<proteinExistence type="predicted"/>
<dbReference type="EMBL" id="JAHQIW010001032">
    <property type="protein sequence ID" value="KAJ1351219.1"/>
    <property type="molecule type" value="Genomic_DNA"/>
</dbReference>
<evidence type="ECO:0000313" key="1">
    <source>
        <dbReference type="EMBL" id="KAJ1351219.1"/>
    </source>
</evidence>
<dbReference type="AlphaFoldDB" id="A0AAD5QIY9"/>
<dbReference type="Proteomes" id="UP001196413">
    <property type="component" value="Unassembled WGS sequence"/>
</dbReference>
<sequence>MAVDQKEYSLRHMRGRYAFSVACLSWIERKARFSHIFRAAAVFYSTPPTATLGEALEDFLSGYAEKPEWIENLMFIARVYLAKRGKVDDLPALYLIHLGIQPVTAFIHRLSLKRIVRVIHLILGS</sequence>
<accession>A0AAD5QIY9</accession>
<evidence type="ECO:0000313" key="2">
    <source>
        <dbReference type="Proteomes" id="UP001196413"/>
    </source>
</evidence>
<protein>
    <submittedName>
        <fullName evidence="1">Uncharacterized protein</fullName>
    </submittedName>
</protein>
<name>A0AAD5QIY9_PARTN</name>
<comment type="caution">
    <text evidence="1">The sequence shown here is derived from an EMBL/GenBank/DDBJ whole genome shotgun (WGS) entry which is preliminary data.</text>
</comment>